<feature type="non-terminal residue" evidence="2">
    <location>
        <position position="1"/>
    </location>
</feature>
<name>A0AAV5S693_9BILA</name>
<feature type="region of interest" description="Disordered" evidence="1">
    <location>
        <begin position="11"/>
        <end position="31"/>
    </location>
</feature>
<protein>
    <submittedName>
        <fullName evidence="2">Uncharacterized protein</fullName>
    </submittedName>
</protein>
<organism evidence="2 3">
    <name type="scientific">Pristionchus entomophagus</name>
    <dbReference type="NCBI Taxonomy" id="358040"/>
    <lineage>
        <taxon>Eukaryota</taxon>
        <taxon>Metazoa</taxon>
        <taxon>Ecdysozoa</taxon>
        <taxon>Nematoda</taxon>
        <taxon>Chromadorea</taxon>
        <taxon>Rhabditida</taxon>
        <taxon>Rhabditina</taxon>
        <taxon>Diplogasteromorpha</taxon>
        <taxon>Diplogasteroidea</taxon>
        <taxon>Neodiplogasteridae</taxon>
        <taxon>Pristionchus</taxon>
    </lineage>
</organism>
<dbReference type="EMBL" id="BTSX01000001">
    <property type="protein sequence ID" value="GMS78256.1"/>
    <property type="molecule type" value="Genomic_DNA"/>
</dbReference>
<evidence type="ECO:0000313" key="2">
    <source>
        <dbReference type="EMBL" id="GMS78256.1"/>
    </source>
</evidence>
<sequence>LPHVFNHWCIHTENGNESDDGDETSEGDGSESRLIRVLNPLLGRHMTTTGHRIVETEGKNYYTSEGIGSHCNCCSENIEGNSPEGRIGQ</sequence>
<dbReference type="Proteomes" id="UP001432027">
    <property type="component" value="Unassembled WGS sequence"/>
</dbReference>
<keyword evidence="3" id="KW-1185">Reference proteome</keyword>
<dbReference type="AlphaFoldDB" id="A0AAV5S693"/>
<feature type="non-terminal residue" evidence="2">
    <location>
        <position position="89"/>
    </location>
</feature>
<evidence type="ECO:0000256" key="1">
    <source>
        <dbReference type="SAM" id="MobiDB-lite"/>
    </source>
</evidence>
<proteinExistence type="predicted"/>
<feature type="compositionally biased region" description="Acidic residues" evidence="1">
    <location>
        <begin position="16"/>
        <end position="29"/>
    </location>
</feature>
<comment type="caution">
    <text evidence="2">The sequence shown here is derived from an EMBL/GenBank/DDBJ whole genome shotgun (WGS) entry which is preliminary data.</text>
</comment>
<gene>
    <name evidence="2" type="ORF">PENTCL1PPCAC_431</name>
</gene>
<evidence type="ECO:0000313" key="3">
    <source>
        <dbReference type="Proteomes" id="UP001432027"/>
    </source>
</evidence>
<reference evidence="2" key="1">
    <citation type="submission" date="2023-10" db="EMBL/GenBank/DDBJ databases">
        <title>Genome assembly of Pristionchus species.</title>
        <authorList>
            <person name="Yoshida K."/>
            <person name="Sommer R.J."/>
        </authorList>
    </citation>
    <scope>NUCLEOTIDE SEQUENCE</scope>
    <source>
        <strain evidence="2">RS0144</strain>
    </source>
</reference>
<accession>A0AAV5S693</accession>